<dbReference type="RefSeq" id="WP_011981746.1">
    <property type="nucleotide sequence ID" value="NC_009664.2"/>
</dbReference>
<dbReference type="STRING" id="266940.Krad_1629"/>
<sequence length="120" mass="13477">MIDPVGPVESLAGDRWRDAWGAALADVEVDVTTAEELLARLHAGGEDVPEELLTPQDWIAPSLQGAIPMEFSDRARRLLQRHLEVSERLAEALVQVRAQRRALGKMERAERRPVFFDKPL</sequence>
<dbReference type="KEGG" id="kra:Krad_1629"/>
<evidence type="ECO:0000313" key="2">
    <source>
        <dbReference type="Proteomes" id="UP000001116"/>
    </source>
</evidence>
<keyword evidence="2" id="KW-1185">Reference proteome</keyword>
<protein>
    <submittedName>
        <fullName evidence="1">Uncharacterized protein</fullName>
    </submittedName>
</protein>
<gene>
    <name evidence="1" type="ordered locus">Krad_1629</name>
</gene>
<organism evidence="1 2">
    <name type="scientific">Kineococcus radiotolerans (strain ATCC BAA-149 / DSM 14245 / SRS30216)</name>
    <dbReference type="NCBI Taxonomy" id="266940"/>
    <lineage>
        <taxon>Bacteria</taxon>
        <taxon>Bacillati</taxon>
        <taxon>Actinomycetota</taxon>
        <taxon>Actinomycetes</taxon>
        <taxon>Kineosporiales</taxon>
        <taxon>Kineosporiaceae</taxon>
        <taxon>Kineococcus</taxon>
    </lineage>
</organism>
<name>A6W8H6_KINRD</name>
<dbReference type="OrthoDB" id="3695729at2"/>
<dbReference type="HOGENOM" id="CLU_155914_0_0_11"/>
<evidence type="ECO:0000313" key="1">
    <source>
        <dbReference type="EMBL" id="ABS03115.1"/>
    </source>
</evidence>
<proteinExistence type="predicted"/>
<dbReference type="Proteomes" id="UP000001116">
    <property type="component" value="Chromosome"/>
</dbReference>
<accession>A6W8H6</accession>
<dbReference type="eggNOG" id="ENOG5031VC4">
    <property type="taxonomic scope" value="Bacteria"/>
</dbReference>
<dbReference type="AlphaFoldDB" id="A6W8H6"/>
<reference evidence="2" key="1">
    <citation type="journal article" date="2008" name="PLoS ONE">
        <title>Survival in nuclear waste, extreme resistance, and potential applications gleaned from the genome sequence of Kineococcus radiotolerans SRS30216.</title>
        <authorList>
            <person name="Bagwell C.E."/>
            <person name="Bhat S."/>
            <person name="Hawkins G.M."/>
            <person name="Smith B.W."/>
            <person name="Biswas T."/>
            <person name="Hoover T.R."/>
            <person name="Saunders E."/>
            <person name="Han C.S."/>
            <person name="Tsodikov O.V."/>
            <person name="Shimkets L.J."/>
        </authorList>
    </citation>
    <scope>NUCLEOTIDE SEQUENCE [LARGE SCALE GENOMIC DNA]</scope>
    <source>
        <strain evidence="2">ATCC BAA-149 / DSM 14245 / SRS30216</strain>
    </source>
</reference>
<dbReference type="EMBL" id="CP000750">
    <property type="protein sequence ID" value="ABS03115.1"/>
    <property type="molecule type" value="Genomic_DNA"/>
</dbReference>